<dbReference type="RefSeq" id="WP_209975895.1">
    <property type="nucleotide sequence ID" value="NZ_JAGGLB010000022.1"/>
</dbReference>
<keyword evidence="7" id="KW-1185">Reference proteome</keyword>
<evidence type="ECO:0000313" key="6">
    <source>
        <dbReference type="EMBL" id="MBP1994033.1"/>
    </source>
</evidence>
<protein>
    <submittedName>
        <fullName evidence="6">3-hydroxybutyryl-CoA dehydrogenase</fullName>
        <ecNumber evidence="6">1.1.1.157</ecNumber>
    </submittedName>
</protein>
<dbReference type="Pfam" id="PF00725">
    <property type="entry name" value="3HCDH"/>
    <property type="match status" value="1"/>
</dbReference>
<name>A0ABS4J2M1_9BACL</name>
<organism evidence="6 7">
    <name type="scientific">Paenibacillus eucommiae</name>
    <dbReference type="NCBI Taxonomy" id="1355755"/>
    <lineage>
        <taxon>Bacteria</taxon>
        <taxon>Bacillati</taxon>
        <taxon>Bacillota</taxon>
        <taxon>Bacilli</taxon>
        <taxon>Bacillales</taxon>
        <taxon>Paenibacillaceae</taxon>
        <taxon>Paenibacillus</taxon>
    </lineage>
</organism>
<dbReference type="PROSITE" id="PS00067">
    <property type="entry name" value="3HCDH"/>
    <property type="match status" value="1"/>
</dbReference>
<dbReference type="PANTHER" id="PTHR48075:SF5">
    <property type="entry name" value="3-HYDROXYBUTYRYL-COA DEHYDROGENASE"/>
    <property type="match status" value="1"/>
</dbReference>
<reference evidence="6 7" key="1">
    <citation type="submission" date="2021-03" db="EMBL/GenBank/DDBJ databases">
        <title>Genomic Encyclopedia of Type Strains, Phase IV (KMG-IV): sequencing the most valuable type-strain genomes for metagenomic binning, comparative biology and taxonomic classification.</title>
        <authorList>
            <person name="Goeker M."/>
        </authorList>
    </citation>
    <scope>NUCLEOTIDE SEQUENCE [LARGE SCALE GENOMIC DNA]</scope>
    <source>
        <strain evidence="6 7">DSM 26048</strain>
    </source>
</reference>
<dbReference type="SUPFAM" id="SSF51735">
    <property type="entry name" value="NAD(P)-binding Rossmann-fold domains"/>
    <property type="match status" value="1"/>
</dbReference>
<comment type="caution">
    <text evidence="6">The sequence shown here is derived from an EMBL/GenBank/DDBJ whole genome shotgun (WGS) entry which is preliminary data.</text>
</comment>
<evidence type="ECO:0000256" key="1">
    <source>
        <dbReference type="ARBA" id="ARBA00005086"/>
    </source>
</evidence>
<evidence type="ECO:0000256" key="3">
    <source>
        <dbReference type="ARBA" id="ARBA00023002"/>
    </source>
</evidence>
<dbReference type="InterPro" id="IPR006108">
    <property type="entry name" value="3HC_DH_C"/>
</dbReference>
<dbReference type="InterPro" id="IPR006176">
    <property type="entry name" value="3-OHacyl-CoA_DH_NAD-bd"/>
</dbReference>
<feature type="domain" description="3-hydroxyacyl-CoA dehydrogenase C-terminal" evidence="4">
    <location>
        <begin position="188"/>
        <end position="286"/>
    </location>
</feature>
<dbReference type="InterPro" id="IPR008927">
    <property type="entry name" value="6-PGluconate_DH-like_C_sf"/>
</dbReference>
<dbReference type="InterPro" id="IPR036291">
    <property type="entry name" value="NAD(P)-bd_dom_sf"/>
</dbReference>
<dbReference type="Gene3D" id="3.40.50.720">
    <property type="entry name" value="NAD(P)-binding Rossmann-like Domain"/>
    <property type="match status" value="1"/>
</dbReference>
<evidence type="ECO:0000259" key="4">
    <source>
        <dbReference type="Pfam" id="PF00725"/>
    </source>
</evidence>
<dbReference type="InterPro" id="IPR022694">
    <property type="entry name" value="3-OHacyl-CoA_DH"/>
</dbReference>
<comment type="similarity">
    <text evidence="2">Belongs to the 3-hydroxyacyl-CoA dehydrogenase family.</text>
</comment>
<evidence type="ECO:0000259" key="5">
    <source>
        <dbReference type="Pfam" id="PF02737"/>
    </source>
</evidence>
<gene>
    <name evidence="6" type="ORF">J2Z66_005659</name>
</gene>
<dbReference type="InterPro" id="IPR006180">
    <property type="entry name" value="3-OHacyl-CoA_DH_CS"/>
</dbReference>
<proteinExistence type="inferred from homology"/>
<dbReference type="SUPFAM" id="SSF48179">
    <property type="entry name" value="6-phosphogluconate dehydrogenase C-terminal domain-like"/>
    <property type="match status" value="1"/>
</dbReference>
<dbReference type="InterPro" id="IPR013328">
    <property type="entry name" value="6PGD_dom2"/>
</dbReference>
<dbReference type="GO" id="GO:0008691">
    <property type="term" value="F:3-hydroxybutyryl-CoA dehydrogenase activity"/>
    <property type="evidence" value="ECO:0007669"/>
    <property type="project" value="UniProtKB-EC"/>
</dbReference>
<dbReference type="PANTHER" id="PTHR48075">
    <property type="entry name" value="3-HYDROXYACYL-COA DEHYDROGENASE FAMILY PROTEIN"/>
    <property type="match status" value="1"/>
</dbReference>
<dbReference type="Proteomes" id="UP001519287">
    <property type="component" value="Unassembled WGS sequence"/>
</dbReference>
<dbReference type="Pfam" id="PF02737">
    <property type="entry name" value="3HCDH_N"/>
    <property type="match status" value="1"/>
</dbReference>
<dbReference type="PIRSF" id="PIRSF000105">
    <property type="entry name" value="HCDH"/>
    <property type="match status" value="1"/>
</dbReference>
<comment type="pathway">
    <text evidence="1">Lipid metabolism; butanoate metabolism.</text>
</comment>
<evidence type="ECO:0000256" key="2">
    <source>
        <dbReference type="ARBA" id="ARBA00009463"/>
    </source>
</evidence>
<dbReference type="EC" id="1.1.1.157" evidence="6"/>
<dbReference type="EMBL" id="JAGGLB010000022">
    <property type="protein sequence ID" value="MBP1994033.1"/>
    <property type="molecule type" value="Genomic_DNA"/>
</dbReference>
<sequence>MMFQKIAVLGAGTMGHGIAQLFAQNGIYTAVYDPSTQALENAVGKVQRNIKLSLNMQESPAATSEQIESKLLYTSNLSEAISEADLIIEAAPEKIEIKRELYRQIAPLMKAEAVMASNTSTYALEELASGVPFADRMIIMHFFNPASLVPLVEIVGLSNTDKEILEQIAGLLVQCGKAPVILNRDIPGFIANRLQAAVMREASYLLENGIADARQIDTVMTEGLGIRWVMSGPFEIADYGGLDVWEKVTGHLFPELDTRITAPDAIQEKVRNGQLGVKSGSGFYDYGDEEQRNRLSEERDQRWIQLLQLKERTGKSQEKLE</sequence>
<accession>A0ABS4J2M1</accession>
<keyword evidence="3 6" id="KW-0560">Oxidoreductase</keyword>
<dbReference type="Gene3D" id="1.10.1040.10">
    <property type="entry name" value="N-(1-d-carboxylethyl)-l-norvaline Dehydrogenase, domain 2"/>
    <property type="match status" value="1"/>
</dbReference>
<evidence type="ECO:0000313" key="7">
    <source>
        <dbReference type="Proteomes" id="UP001519287"/>
    </source>
</evidence>
<feature type="domain" description="3-hydroxyacyl-CoA dehydrogenase NAD binding" evidence="5">
    <location>
        <begin position="5"/>
        <end position="184"/>
    </location>
</feature>